<dbReference type="CDD" id="cd04280">
    <property type="entry name" value="ZnMc_astacin_like"/>
    <property type="match status" value="1"/>
</dbReference>
<dbReference type="Gene3D" id="3.40.390.10">
    <property type="entry name" value="Collagenase (Catalytic Domain)"/>
    <property type="match status" value="1"/>
</dbReference>
<comment type="caution">
    <text evidence="1">Lacks conserved residue(s) required for the propagation of feature annotation.</text>
</comment>
<sequence length="303" mass="33464">MLCCSMWLLLLLCVSTAAGVPVNPPQAGAAPAATGNVTVSPTLDVQQPNTSLTLQVDALPLNNTHNATHPTPGGGNVSIELGSPQRDDPETLEELQEDLIVQEGDILMPEVRNAVSSLWPDAIVPYALSRDLADRESDMDAAFAMISSVTCIRFKKHDNEFNYLNIMKGKGCASFVGCQGGAQSLYYGLSCRVGNLCHELLHALGLYHEHTRDDRDQYVSVQWQRIEQGKQNNFKVKHGDTQNLPYDVDSIMHYGLYFFSQDGGPTLLPNKGGEQMGQRTHLTQLDIQRINSLYHCDERMKPH</sequence>
<evidence type="ECO:0000256" key="1">
    <source>
        <dbReference type="PROSITE-ProRule" id="PRU01211"/>
    </source>
</evidence>
<keyword evidence="1 2" id="KW-0378">Hydrolase</keyword>
<dbReference type="PRINTS" id="PR00480">
    <property type="entry name" value="ASTACIN"/>
</dbReference>
<comment type="caution">
    <text evidence="5">The sequence shown here is derived from an EMBL/GenBank/DDBJ whole genome shotgun (WGS) entry which is preliminary data.</text>
</comment>
<gene>
    <name evidence="5" type="ORF">PLEPLA_LOCUS37479</name>
</gene>
<feature type="binding site" evidence="1">
    <location>
        <position position="208"/>
    </location>
    <ligand>
        <name>Zn(2+)</name>
        <dbReference type="ChEBI" id="CHEBI:29105"/>
        <note>catalytic</note>
    </ligand>
</feature>
<feature type="region of interest" description="Disordered" evidence="3">
    <location>
        <begin position="62"/>
        <end position="88"/>
    </location>
</feature>
<reference evidence="5" key="1">
    <citation type="submission" date="2020-03" db="EMBL/GenBank/DDBJ databases">
        <authorList>
            <person name="Weist P."/>
        </authorList>
    </citation>
    <scope>NUCLEOTIDE SEQUENCE</scope>
</reference>
<keyword evidence="1 2" id="KW-0482">Metalloprotease</keyword>
<dbReference type="Pfam" id="PF01400">
    <property type="entry name" value="Astacin"/>
    <property type="match status" value="1"/>
</dbReference>
<dbReference type="SUPFAM" id="SSF55486">
    <property type="entry name" value="Metalloproteases ('zincins'), catalytic domain"/>
    <property type="match status" value="1"/>
</dbReference>
<keyword evidence="1 2" id="KW-0479">Metal-binding</keyword>
<dbReference type="EMBL" id="CADEAL010004027">
    <property type="protein sequence ID" value="CAB1449793.1"/>
    <property type="molecule type" value="Genomic_DNA"/>
</dbReference>
<name>A0A9N7VF50_PLEPL</name>
<organism evidence="5 6">
    <name type="scientific">Pleuronectes platessa</name>
    <name type="common">European plaice</name>
    <dbReference type="NCBI Taxonomy" id="8262"/>
    <lineage>
        <taxon>Eukaryota</taxon>
        <taxon>Metazoa</taxon>
        <taxon>Chordata</taxon>
        <taxon>Craniata</taxon>
        <taxon>Vertebrata</taxon>
        <taxon>Euteleostomi</taxon>
        <taxon>Actinopterygii</taxon>
        <taxon>Neopterygii</taxon>
        <taxon>Teleostei</taxon>
        <taxon>Neoteleostei</taxon>
        <taxon>Acanthomorphata</taxon>
        <taxon>Carangaria</taxon>
        <taxon>Pleuronectiformes</taxon>
        <taxon>Pleuronectoidei</taxon>
        <taxon>Pleuronectidae</taxon>
        <taxon>Pleuronectes</taxon>
    </lineage>
</organism>
<dbReference type="PANTHER" id="PTHR10127">
    <property type="entry name" value="DISCOIDIN, CUB, EGF, LAMININ , AND ZINC METALLOPROTEASE DOMAIN CONTAINING"/>
    <property type="match status" value="1"/>
</dbReference>
<dbReference type="InterPro" id="IPR006026">
    <property type="entry name" value="Peptidase_Metallo"/>
</dbReference>
<keyword evidence="2" id="KW-0732">Signal</keyword>
<dbReference type="AlphaFoldDB" id="A0A9N7VF50"/>
<feature type="binding site" evidence="1">
    <location>
        <position position="202"/>
    </location>
    <ligand>
        <name>Zn(2+)</name>
        <dbReference type="ChEBI" id="CHEBI:29105"/>
        <note>catalytic</note>
    </ligand>
</feature>
<dbReference type="InterPro" id="IPR034035">
    <property type="entry name" value="Astacin-like_dom"/>
</dbReference>
<dbReference type="SMART" id="SM00235">
    <property type="entry name" value="ZnMc"/>
    <property type="match status" value="1"/>
</dbReference>
<protein>
    <recommendedName>
        <fullName evidence="2">Metalloendopeptidase</fullName>
        <ecNumber evidence="2">3.4.24.-</ecNumber>
    </recommendedName>
</protein>
<comment type="cofactor">
    <cofactor evidence="1 2">
        <name>Zn(2+)</name>
        <dbReference type="ChEBI" id="CHEBI:29105"/>
    </cofactor>
    <text evidence="1 2">Binds 1 zinc ion per subunit.</text>
</comment>
<keyword evidence="1 2" id="KW-0645">Protease</keyword>
<keyword evidence="1 2" id="KW-0862">Zinc</keyword>
<dbReference type="InterPro" id="IPR024079">
    <property type="entry name" value="MetalloPept_cat_dom_sf"/>
</dbReference>
<evidence type="ECO:0000256" key="2">
    <source>
        <dbReference type="RuleBase" id="RU361183"/>
    </source>
</evidence>
<dbReference type="PANTHER" id="PTHR10127:SF870">
    <property type="entry name" value="METALLOENDOPEPTIDASE"/>
    <property type="match status" value="1"/>
</dbReference>
<dbReference type="GO" id="GO:0008270">
    <property type="term" value="F:zinc ion binding"/>
    <property type="evidence" value="ECO:0007669"/>
    <property type="project" value="UniProtKB-UniRule"/>
</dbReference>
<dbReference type="InterPro" id="IPR001506">
    <property type="entry name" value="Peptidase_M12A"/>
</dbReference>
<proteinExistence type="predicted"/>
<dbReference type="EC" id="3.4.24.-" evidence="2"/>
<feature type="signal peptide" evidence="2">
    <location>
        <begin position="1"/>
        <end position="19"/>
    </location>
</feature>
<dbReference type="PROSITE" id="PS51864">
    <property type="entry name" value="ASTACIN"/>
    <property type="match status" value="1"/>
</dbReference>
<keyword evidence="6" id="KW-1185">Reference proteome</keyword>
<feature type="active site" evidence="1">
    <location>
        <position position="199"/>
    </location>
</feature>
<feature type="domain" description="Peptidase M12A" evidence="4">
    <location>
        <begin position="113"/>
        <end position="297"/>
    </location>
</feature>
<dbReference type="GO" id="GO:0004222">
    <property type="term" value="F:metalloendopeptidase activity"/>
    <property type="evidence" value="ECO:0007669"/>
    <property type="project" value="UniProtKB-UniRule"/>
</dbReference>
<dbReference type="GO" id="GO:0006508">
    <property type="term" value="P:proteolysis"/>
    <property type="evidence" value="ECO:0007669"/>
    <property type="project" value="UniProtKB-KW"/>
</dbReference>
<evidence type="ECO:0000313" key="5">
    <source>
        <dbReference type="EMBL" id="CAB1449793.1"/>
    </source>
</evidence>
<evidence type="ECO:0000259" key="4">
    <source>
        <dbReference type="PROSITE" id="PS51864"/>
    </source>
</evidence>
<evidence type="ECO:0000256" key="3">
    <source>
        <dbReference type="SAM" id="MobiDB-lite"/>
    </source>
</evidence>
<feature type="binding site" evidence="1">
    <location>
        <position position="198"/>
    </location>
    <ligand>
        <name>Zn(2+)</name>
        <dbReference type="ChEBI" id="CHEBI:29105"/>
        <note>catalytic</note>
    </ligand>
</feature>
<evidence type="ECO:0000313" key="6">
    <source>
        <dbReference type="Proteomes" id="UP001153269"/>
    </source>
</evidence>
<feature type="chain" id="PRO_5040535329" description="Metalloendopeptidase" evidence="2">
    <location>
        <begin position="20"/>
        <end position="303"/>
    </location>
</feature>
<accession>A0A9N7VF50</accession>
<dbReference type="Proteomes" id="UP001153269">
    <property type="component" value="Unassembled WGS sequence"/>
</dbReference>